<proteinExistence type="predicted"/>
<reference evidence="2 3" key="1">
    <citation type="journal article" date="2022" name="Allergy">
        <title>Genome assembly and annotation of Periplaneta americana reveal a comprehensive cockroach allergen profile.</title>
        <authorList>
            <person name="Wang L."/>
            <person name="Xiong Q."/>
            <person name="Saelim N."/>
            <person name="Wang L."/>
            <person name="Nong W."/>
            <person name="Wan A.T."/>
            <person name="Shi M."/>
            <person name="Liu X."/>
            <person name="Cao Q."/>
            <person name="Hui J.H.L."/>
            <person name="Sookrung N."/>
            <person name="Leung T.F."/>
            <person name="Tungtrongchitr A."/>
            <person name="Tsui S.K.W."/>
        </authorList>
    </citation>
    <scope>NUCLEOTIDE SEQUENCE [LARGE SCALE GENOMIC DNA]</scope>
    <source>
        <strain evidence="2">PWHHKU_190912</strain>
    </source>
</reference>
<dbReference type="InterPro" id="IPR016024">
    <property type="entry name" value="ARM-type_fold"/>
</dbReference>
<gene>
    <name evidence="2" type="ORF">ANN_04271</name>
</gene>
<dbReference type="EMBL" id="JAJSOF020000013">
    <property type="protein sequence ID" value="KAJ4442682.1"/>
    <property type="molecule type" value="Genomic_DNA"/>
</dbReference>
<dbReference type="Proteomes" id="UP001148838">
    <property type="component" value="Unassembled WGS sequence"/>
</dbReference>
<evidence type="ECO:0000313" key="3">
    <source>
        <dbReference type="Proteomes" id="UP001148838"/>
    </source>
</evidence>
<dbReference type="SUPFAM" id="SSF48371">
    <property type="entry name" value="ARM repeat"/>
    <property type="match status" value="1"/>
</dbReference>
<dbReference type="SMART" id="SM01344">
    <property type="entry name" value="NUC194"/>
    <property type="match status" value="1"/>
</dbReference>
<comment type="caution">
    <text evidence="2">The sequence shown here is derived from an EMBL/GenBank/DDBJ whole genome shotgun (WGS) entry which is preliminary data.</text>
</comment>
<evidence type="ECO:0000259" key="1">
    <source>
        <dbReference type="SMART" id="SM01344"/>
    </source>
</evidence>
<feature type="non-terminal residue" evidence="2">
    <location>
        <position position="1"/>
    </location>
</feature>
<evidence type="ECO:0000313" key="2">
    <source>
        <dbReference type="EMBL" id="KAJ4442682.1"/>
    </source>
</evidence>
<sequence>LSEYVQVAAVLSCIKERAIIQNPATHLPVSHGDYFLVTFKSAVLDHLLDHSENTMNCLLVDLSKDNVQWMLRILTELLHYLAKSKKNKQKESITSALEAGIVNYWSRLCGLADSNSELVYQLLGLTASLARVMPQPVGWLIKQEVLRKWVITQLTSQQLQLHHKLRALDLLVCLTGPDEDTNNQLQSALKQLREQHFPQLSSELRPGSCEYSSFVSAFRKILRGLEASGSRVILHSIVAMVASEPKHVCEDTIQQSLLIFMKRLNNENQVKAIEVVFQIFMDQQYDPNVRLGCAQRFVQPLLLAARQNAAREFYKGSIQSLITILSEKLDVRGGLRVEHQMVGRIGAWNIIGPLFVQIETSELESKECVITLAAFPSAATGKELITDLTSRAYKYRTDILSDNLMRDAHVVELFRQSQCAAFNTLAVLISTAKNDIKFFTVFLFSESKTKEVPWEKLVDCRKEYSLTLDWEEVPVRRKQLVNIRRQARDERREVRGFASQSVRYIPSASQYLFDSTLNEDVTLFDFSTSIVRTDNPTAPSSNQKLLEECCLHVLYFISSIVHDDPFQIFFQQFGAEGMEVSLELDDLNKHECMATLCGLIQHMVDEGISPAPPSDNKDAPPPAWLESLRKCLNDSSRPRNIRLFLLKLLLNVESRVRPYALSLLNSVLKVSSACDLL</sequence>
<feature type="domain" description="DNA-dependent protein kinase catalytic subunit CC3" evidence="1">
    <location>
        <begin position="287"/>
        <end position="675"/>
    </location>
</feature>
<keyword evidence="3" id="KW-1185">Reference proteome</keyword>
<dbReference type="Pfam" id="PF08163">
    <property type="entry name" value="DNAPKcs_CC3"/>
    <property type="match status" value="1"/>
</dbReference>
<organism evidence="2 3">
    <name type="scientific">Periplaneta americana</name>
    <name type="common">American cockroach</name>
    <name type="synonym">Blatta americana</name>
    <dbReference type="NCBI Taxonomy" id="6978"/>
    <lineage>
        <taxon>Eukaryota</taxon>
        <taxon>Metazoa</taxon>
        <taxon>Ecdysozoa</taxon>
        <taxon>Arthropoda</taxon>
        <taxon>Hexapoda</taxon>
        <taxon>Insecta</taxon>
        <taxon>Pterygota</taxon>
        <taxon>Neoptera</taxon>
        <taxon>Polyneoptera</taxon>
        <taxon>Dictyoptera</taxon>
        <taxon>Blattodea</taxon>
        <taxon>Blattoidea</taxon>
        <taxon>Blattidae</taxon>
        <taxon>Blattinae</taxon>
        <taxon>Periplaneta</taxon>
    </lineage>
</organism>
<protein>
    <recommendedName>
        <fullName evidence="1">DNA-dependent protein kinase catalytic subunit CC3 domain-containing protein</fullName>
    </recommendedName>
</protein>
<name>A0ABQ8TA47_PERAM</name>
<dbReference type="InterPro" id="IPR046803">
    <property type="entry name" value="DNAPKcs_CC1-2"/>
</dbReference>
<dbReference type="Pfam" id="PF20502">
    <property type="entry name" value="DNAPKcs_CC1-2"/>
    <property type="match status" value="1"/>
</dbReference>
<dbReference type="InterPro" id="IPR012582">
    <property type="entry name" value="DNAPKcs_CC3"/>
</dbReference>
<accession>A0ABQ8TA47</accession>